<evidence type="ECO:0000313" key="1">
    <source>
        <dbReference type="EMBL" id="CBX96080.1"/>
    </source>
</evidence>
<dbReference type="VEuPathDB" id="FungiDB:LEMA_uP032320.1"/>
<sequence>MPQSCTACIQATRSRCVDAAWVNSKREETGVQRGGGL</sequence>
<dbReference type="InParanoid" id="E4ZWV4"/>
<keyword evidence="2" id="KW-1185">Reference proteome</keyword>
<organism evidence="2">
    <name type="scientific">Leptosphaeria maculans (strain JN3 / isolate v23.1.3 / race Av1-4-5-6-7-8)</name>
    <name type="common">Blackleg fungus</name>
    <name type="synonym">Phoma lingam</name>
    <dbReference type="NCBI Taxonomy" id="985895"/>
    <lineage>
        <taxon>Eukaryota</taxon>
        <taxon>Fungi</taxon>
        <taxon>Dikarya</taxon>
        <taxon>Ascomycota</taxon>
        <taxon>Pezizomycotina</taxon>
        <taxon>Dothideomycetes</taxon>
        <taxon>Pleosporomycetidae</taxon>
        <taxon>Pleosporales</taxon>
        <taxon>Pleosporineae</taxon>
        <taxon>Leptosphaeriaceae</taxon>
        <taxon>Plenodomus</taxon>
        <taxon>Plenodomus lingam/Leptosphaeria maculans species complex</taxon>
    </lineage>
</organism>
<name>E4ZWV4_LEPMJ</name>
<protein>
    <submittedName>
        <fullName evidence="1">Predicted protein</fullName>
    </submittedName>
</protein>
<dbReference type="HOGENOM" id="CLU_3351256_0_0_1"/>
<proteinExistence type="predicted"/>
<accession>E4ZWV4</accession>
<evidence type="ECO:0000313" key="2">
    <source>
        <dbReference type="Proteomes" id="UP000002668"/>
    </source>
</evidence>
<dbReference type="Proteomes" id="UP000002668">
    <property type="component" value="Genome"/>
</dbReference>
<dbReference type="AlphaFoldDB" id="E4ZWV4"/>
<reference evidence="2" key="1">
    <citation type="journal article" date="2011" name="Nat. Commun.">
        <title>Effector diversification within compartments of the Leptosphaeria maculans genome affected by Repeat-Induced Point mutations.</title>
        <authorList>
            <person name="Rouxel T."/>
            <person name="Grandaubert J."/>
            <person name="Hane J.K."/>
            <person name="Hoede C."/>
            <person name="van de Wouw A.P."/>
            <person name="Couloux A."/>
            <person name="Dominguez V."/>
            <person name="Anthouard V."/>
            <person name="Bally P."/>
            <person name="Bourras S."/>
            <person name="Cozijnsen A.J."/>
            <person name="Ciuffetti L.M."/>
            <person name="Degrave A."/>
            <person name="Dilmaghani A."/>
            <person name="Duret L."/>
            <person name="Fudal I."/>
            <person name="Goodwin S.B."/>
            <person name="Gout L."/>
            <person name="Glaser N."/>
            <person name="Linglin J."/>
            <person name="Kema G.H.J."/>
            <person name="Lapalu N."/>
            <person name="Lawrence C.B."/>
            <person name="May K."/>
            <person name="Meyer M."/>
            <person name="Ollivier B."/>
            <person name="Poulain J."/>
            <person name="Schoch C.L."/>
            <person name="Simon A."/>
            <person name="Spatafora J.W."/>
            <person name="Stachowiak A."/>
            <person name="Turgeon B.G."/>
            <person name="Tyler B.M."/>
            <person name="Vincent D."/>
            <person name="Weissenbach J."/>
            <person name="Amselem J."/>
            <person name="Quesneville H."/>
            <person name="Oliver R.P."/>
            <person name="Wincker P."/>
            <person name="Balesdent M.-H."/>
            <person name="Howlett B.J."/>
        </authorList>
    </citation>
    <scope>NUCLEOTIDE SEQUENCE [LARGE SCALE GENOMIC DNA]</scope>
    <source>
        <strain evidence="2">JN3 / isolate v23.1.3 / race Av1-4-5-6-7-8</strain>
    </source>
</reference>
<gene>
    <name evidence="1" type="ORF">LEMA_uP032320.1</name>
</gene>
<dbReference type="EMBL" id="FP929127">
    <property type="protein sequence ID" value="CBX96080.1"/>
    <property type="molecule type" value="Genomic_DNA"/>
</dbReference>